<protein>
    <submittedName>
        <fullName evidence="4">Uncharacterized protein LOC111597300</fullName>
    </submittedName>
</protein>
<feature type="transmembrane region" description="Helical" evidence="2">
    <location>
        <begin position="20"/>
        <end position="42"/>
    </location>
</feature>
<feature type="region of interest" description="Disordered" evidence="1">
    <location>
        <begin position="305"/>
        <end position="354"/>
    </location>
</feature>
<dbReference type="RefSeq" id="XP_023167691.1">
    <property type="nucleotide sequence ID" value="XM_023311923.2"/>
</dbReference>
<feature type="transmembrane region" description="Helical" evidence="2">
    <location>
        <begin position="209"/>
        <end position="230"/>
    </location>
</feature>
<keyword evidence="2" id="KW-0812">Transmembrane</keyword>
<accession>A0A6J1LRN6</accession>
<proteinExistence type="predicted"/>
<dbReference type="GeneID" id="111597300"/>
<keyword evidence="2" id="KW-0472">Membrane</keyword>
<feature type="compositionally biased region" description="Basic and acidic residues" evidence="1">
    <location>
        <begin position="327"/>
        <end position="338"/>
    </location>
</feature>
<dbReference type="KEGG" id="dhe:111597300"/>
<sequence length="354" mass="41580">MNHRDPAYDAYRKARRKFSLIVYLLLVLWLILALGQWLMVTLIESMRDMFLDKYYISIVAFLLAILLFAVFLFVEKIRWKAAAAIILSILIVELQIIGSFTLIARTKWVPVIIFFFVCVVLIVIFVIIGIFLPQKLDLTLHVALLFIVAFLFLLIAVYFLMLHFIEPAILPYAYILFQIPITITMMFFVMYHAQTINGSRFAEMRLHDYCLGSLILFHDFLIIYWLTLYWQFFGTLMGPPYWDDLMITTTSTTIAHAAQAKFNPVYDMDAFKLNDFFNMRHRKFRHKIKSNDETTEIPITLDFMKDDMSTDPNPSKDKWPYFFEPDANEKDIPLKDPDQSAQEYVLEPDKSMAN</sequence>
<gene>
    <name evidence="4" type="primary">LOC111597300</name>
</gene>
<feature type="transmembrane region" description="Helical" evidence="2">
    <location>
        <begin position="81"/>
        <end position="102"/>
    </location>
</feature>
<feature type="transmembrane region" description="Helical" evidence="2">
    <location>
        <begin position="54"/>
        <end position="74"/>
    </location>
</feature>
<evidence type="ECO:0000256" key="1">
    <source>
        <dbReference type="SAM" id="MobiDB-lite"/>
    </source>
</evidence>
<dbReference type="OrthoDB" id="7867995at2759"/>
<name>A0A6J1LRN6_DROHY</name>
<feature type="transmembrane region" description="Helical" evidence="2">
    <location>
        <begin position="144"/>
        <end position="165"/>
    </location>
</feature>
<feature type="compositionally biased region" description="Basic and acidic residues" evidence="1">
    <location>
        <begin position="305"/>
        <end position="319"/>
    </location>
</feature>
<dbReference type="OMA" id="PQKIGQF"/>
<keyword evidence="2" id="KW-1133">Transmembrane helix</keyword>
<reference evidence="4" key="1">
    <citation type="submission" date="2025-08" db="UniProtKB">
        <authorList>
            <consortium name="RefSeq"/>
        </authorList>
    </citation>
    <scope>IDENTIFICATION</scope>
    <source>
        <strain evidence="4">15085-1641.00</strain>
        <tissue evidence="4">Whole body</tissue>
    </source>
</reference>
<evidence type="ECO:0000313" key="4">
    <source>
        <dbReference type="RefSeq" id="XP_023167691.1"/>
    </source>
</evidence>
<evidence type="ECO:0000256" key="2">
    <source>
        <dbReference type="SAM" id="Phobius"/>
    </source>
</evidence>
<keyword evidence="3" id="KW-1185">Reference proteome</keyword>
<dbReference type="Proteomes" id="UP000504633">
    <property type="component" value="Unplaced"/>
</dbReference>
<feature type="transmembrane region" description="Helical" evidence="2">
    <location>
        <begin position="108"/>
        <end position="132"/>
    </location>
</feature>
<evidence type="ECO:0000313" key="3">
    <source>
        <dbReference type="Proteomes" id="UP000504633"/>
    </source>
</evidence>
<feature type="transmembrane region" description="Helical" evidence="2">
    <location>
        <begin position="171"/>
        <end position="189"/>
    </location>
</feature>
<dbReference type="AlphaFoldDB" id="A0A6J1LRN6"/>
<organism evidence="3 4">
    <name type="scientific">Drosophila hydei</name>
    <name type="common">Fruit fly</name>
    <dbReference type="NCBI Taxonomy" id="7224"/>
    <lineage>
        <taxon>Eukaryota</taxon>
        <taxon>Metazoa</taxon>
        <taxon>Ecdysozoa</taxon>
        <taxon>Arthropoda</taxon>
        <taxon>Hexapoda</taxon>
        <taxon>Insecta</taxon>
        <taxon>Pterygota</taxon>
        <taxon>Neoptera</taxon>
        <taxon>Endopterygota</taxon>
        <taxon>Diptera</taxon>
        <taxon>Brachycera</taxon>
        <taxon>Muscomorpha</taxon>
        <taxon>Ephydroidea</taxon>
        <taxon>Drosophilidae</taxon>
        <taxon>Drosophila</taxon>
    </lineage>
</organism>